<evidence type="ECO:0000313" key="1">
    <source>
        <dbReference type="EMBL" id="PWK37440.1"/>
    </source>
</evidence>
<name>A0A316FII8_9BURK</name>
<proteinExistence type="predicted"/>
<evidence type="ECO:0000313" key="2">
    <source>
        <dbReference type="Proteomes" id="UP000245754"/>
    </source>
</evidence>
<accession>A0A316FII8</accession>
<keyword evidence="2" id="KW-1185">Reference proteome</keyword>
<dbReference type="AlphaFoldDB" id="A0A316FII8"/>
<dbReference type="EMBL" id="QGGT01000001">
    <property type="protein sequence ID" value="PWK37440.1"/>
    <property type="molecule type" value="Genomic_DNA"/>
</dbReference>
<protein>
    <submittedName>
        <fullName evidence="1">Uncharacterized protein</fullName>
    </submittedName>
</protein>
<gene>
    <name evidence="1" type="ORF">C7419_1011322</name>
</gene>
<reference evidence="1 2" key="1">
    <citation type="submission" date="2018-05" db="EMBL/GenBank/DDBJ databases">
        <title>Genomic Encyclopedia of Type Strains, Phase IV (KMG-V): Genome sequencing to study the core and pangenomes of soil and plant-associated prokaryotes.</title>
        <authorList>
            <person name="Whitman W."/>
        </authorList>
    </citation>
    <scope>NUCLEOTIDE SEQUENCE [LARGE SCALE GENOMIC DNA]</scope>
    <source>
        <strain evidence="1 2">SLV-132</strain>
    </source>
</reference>
<dbReference type="GeneID" id="98344351"/>
<comment type="caution">
    <text evidence="1">The sequence shown here is derived from an EMBL/GenBank/DDBJ whole genome shotgun (WGS) entry which is preliminary data.</text>
</comment>
<organism evidence="1 2">
    <name type="scientific">Cupriavidus plantarum</name>
    <dbReference type="NCBI Taxonomy" id="942865"/>
    <lineage>
        <taxon>Bacteria</taxon>
        <taxon>Pseudomonadati</taxon>
        <taxon>Pseudomonadota</taxon>
        <taxon>Betaproteobacteria</taxon>
        <taxon>Burkholderiales</taxon>
        <taxon>Burkholderiaceae</taxon>
        <taxon>Cupriavidus</taxon>
    </lineage>
</organism>
<dbReference type="RefSeq" id="WP_258307871.1">
    <property type="nucleotide sequence ID" value="NZ_CAJPUX010000001.1"/>
</dbReference>
<sequence length="44" mass="4757">MKDLLDWITAAGVVVLIYAALRYPLYPPRESGGGCADGSCDRKD</sequence>
<dbReference type="Proteomes" id="UP000245754">
    <property type="component" value="Unassembled WGS sequence"/>
</dbReference>